<dbReference type="SUPFAM" id="SSF52833">
    <property type="entry name" value="Thioredoxin-like"/>
    <property type="match status" value="1"/>
</dbReference>
<dbReference type="Gene3D" id="3.40.30.10">
    <property type="entry name" value="Glutaredoxin"/>
    <property type="match status" value="1"/>
</dbReference>
<comment type="similarity">
    <text evidence="5">Belongs to the nucleoredoxin family.</text>
</comment>
<comment type="catalytic activity">
    <reaction evidence="6">
        <text>[protein]-dithiol + NAD(+) = [protein]-disulfide + NADH + H(+)</text>
        <dbReference type="Rhea" id="RHEA:18749"/>
        <dbReference type="Rhea" id="RHEA-COMP:10593"/>
        <dbReference type="Rhea" id="RHEA-COMP:10594"/>
        <dbReference type="ChEBI" id="CHEBI:15378"/>
        <dbReference type="ChEBI" id="CHEBI:29950"/>
        <dbReference type="ChEBI" id="CHEBI:50058"/>
        <dbReference type="ChEBI" id="CHEBI:57540"/>
        <dbReference type="ChEBI" id="CHEBI:57945"/>
        <dbReference type="EC" id="1.8.1.8"/>
    </reaction>
</comment>
<organism evidence="9 10">
    <name type="scientific">Rhododendron williamsianum</name>
    <dbReference type="NCBI Taxonomy" id="262921"/>
    <lineage>
        <taxon>Eukaryota</taxon>
        <taxon>Viridiplantae</taxon>
        <taxon>Streptophyta</taxon>
        <taxon>Embryophyta</taxon>
        <taxon>Tracheophyta</taxon>
        <taxon>Spermatophyta</taxon>
        <taxon>Magnoliopsida</taxon>
        <taxon>eudicotyledons</taxon>
        <taxon>Gunneridae</taxon>
        <taxon>Pentapetalae</taxon>
        <taxon>asterids</taxon>
        <taxon>Ericales</taxon>
        <taxon>Ericaceae</taxon>
        <taxon>Ericoideae</taxon>
        <taxon>Rhodoreae</taxon>
        <taxon>Rhododendron</taxon>
    </lineage>
</organism>
<proteinExistence type="inferred from homology"/>
<dbReference type="Proteomes" id="UP000428333">
    <property type="component" value="Linkage Group LG08"/>
</dbReference>
<name>A0A6A4L743_9ERIC</name>
<protein>
    <recommendedName>
        <fullName evidence="1">protein-disulfide reductase</fullName>
        <ecNumber evidence="1">1.8.1.8</ecNumber>
    </recommendedName>
</protein>
<dbReference type="PANTHER" id="PTHR13871:SF96">
    <property type="entry name" value="THIOREDOXIN DOMAIN-CONTAINING PROTEIN"/>
    <property type="match status" value="1"/>
</dbReference>
<gene>
    <name evidence="9" type="ORF">C3L33_13999</name>
</gene>
<feature type="non-terminal residue" evidence="9">
    <location>
        <position position="1"/>
    </location>
</feature>
<dbReference type="CDD" id="cd03009">
    <property type="entry name" value="TryX_like_TryX_NRX"/>
    <property type="match status" value="1"/>
</dbReference>
<evidence type="ECO:0000256" key="2">
    <source>
        <dbReference type="ARBA" id="ARBA00022737"/>
    </source>
</evidence>
<dbReference type="InterPro" id="IPR036249">
    <property type="entry name" value="Thioredoxin-like_sf"/>
</dbReference>
<dbReference type="InterPro" id="IPR045870">
    <property type="entry name" value="TryX_NRX_thioredoxin_dom"/>
</dbReference>
<keyword evidence="3" id="KW-0560">Oxidoreductase</keyword>
<dbReference type="PROSITE" id="PS51352">
    <property type="entry name" value="THIOREDOXIN_2"/>
    <property type="match status" value="1"/>
</dbReference>
<dbReference type="GO" id="GO:0004791">
    <property type="term" value="F:thioredoxin-disulfide reductase (NADPH) activity"/>
    <property type="evidence" value="ECO:0007669"/>
    <property type="project" value="InterPro"/>
</dbReference>
<comment type="catalytic activity">
    <reaction evidence="7">
        <text>[protein]-dithiol + NADP(+) = [protein]-disulfide + NADPH + H(+)</text>
        <dbReference type="Rhea" id="RHEA:18753"/>
        <dbReference type="Rhea" id="RHEA-COMP:10593"/>
        <dbReference type="Rhea" id="RHEA-COMP:10594"/>
        <dbReference type="ChEBI" id="CHEBI:15378"/>
        <dbReference type="ChEBI" id="CHEBI:29950"/>
        <dbReference type="ChEBI" id="CHEBI:50058"/>
        <dbReference type="ChEBI" id="CHEBI:57783"/>
        <dbReference type="ChEBI" id="CHEBI:58349"/>
        <dbReference type="EC" id="1.8.1.8"/>
    </reaction>
</comment>
<dbReference type="Pfam" id="PF13905">
    <property type="entry name" value="Thioredoxin_8"/>
    <property type="match status" value="1"/>
</dbReference>
<dbReference type="InterPro" id="IPR052259">
    <property type="entry name" value="Nucleoredoxin-like"/>
</dbReference>
<feature type="domain" description="Thioredoxin" evidence="8">
    <location>
        <begin position="1"/>
        <end position="154"/>
    </location>
</feature>
<dbReference type="InterPro" id="IPR012336">
    <property type="entry name" value="Thioredoxin-like_fold"/>
</dbReference>
<keyword evidence="4" id="KW-0520">NAD</keyword>
<evidence type="ECO:0000256" key="7">
    <source>
        <dbReference type="ARBA" id="ARBA00047804"/>
    </source>
</evidence>
<comment type="caution">
    <text evidence="9">The sequence shown here is derived from an EMBL/GenBank/DDBJ whole genome shotgun (WGS) entry which is preliminary data.</text>
</comment>
<accession>A0A6A4L743</accession>
<evidence type="ECO:0000256" key="1">
    <source>
        <dbReference type="ARBA" id="ARBA00012612"/>
    </source>
</evidence>
<dbReference type="OrthoDB" id="1740151at2759"/>
<feature type="non-terminal residue" evidence="9">
    <location>
        <position position="154"/>
    </location>
</feature>
<sequence length="154" mass="17903">MEGQDYGVAEQSQQHDLRSILSCSDRDFLIRNNDDQVKIDNLKGKKVGLYFSASWWRFTPCRQFTPNLVEVYNELSPKGDFEIVFVSADEDDEAFKDYFSTMPWLAIPFSDSNTRDRLDELFKKMGIPYLVILDENGKVMTEDGVEFIREYGVD</sequence>
<evidence type="ECO:0000313" key="10">
    <source>
        <dbReference type="Proteomes" id="UP000428333"/>
    </source>
</evidence>
<reference evidence="9 10" key="1">
    <citation type="journal article" date="2019" name="Genome Biol. Evol.">
        <title>The Rhododendron genome and chromosomal organization provide insight into shared whole-genome duplications across the heath family (Ericaceae).</title>
        <authorList>
            <person name="Soza V.L."/>
            <person name="Lindsley D."/>
            <person name="Waalkes A."/>
            <person name="Ramage E."/>
            <person name="Patwardhan R.P."/>
            <person name="Burton J.N."/>
            <person name="Adey A."/>
            <person name="Kumar A."/>
            <person name="Qiu R."/>
            <person name="Shendure J."/>
            <person name="Hall B."/>
        </authorList>
    </citation>
    <scope>NUCLEOTIDE SEQUENCE [LARGE SCALE GENOMIC DNA]</scope>
    <source>
        <strain evidence="9">RSF 1966-606</strain>
    </source>
</reference>
<evidence type="ECO:0000256" key="3">
    <source>
        <dbReference type="ARBA" id="ARBA00023002"/>
    </source>
</evidence>
<dbReference type="InterPro" id="IPR013766">
    <property type="entry name" value="Thioredoxin_domain"/>
</dbReference>
<evidence type="ECO:0000256" key="5">
    <source>
        <dbReference type="ARBA" id="ARBA00025782"/>
    </source>
</evidence>
<dbReference type="AlphaFoldDB" id="A0A6A4L743"/>
<keyword evidence="10" id="KW-1185">Reference proteome</keyword>
<evidence type="ECO:0000256" key="6">
    <source>
        <dbReference type="ARBA" id="ARBA00047388"/>
    </source>
</evidence>
<evidence type="ECO:0000313" key="9">
    <source>
        <dbReference type="EMBL" id="KAE9454100.1"/>
    </source>
</evidence>
<dbReference type="PANTHER" id="PTHR13871">
    <property type="entry name" value="THIOREDOXIN"/>
    <property type="match status" value="1"/>
</dbReference>
<keyword evidence="2" id="KW-0677">Repeat</keyword>
<evidence type="ECO:0000256" key="4">
    <source>
        <dbReference type="ARBA" id="ARBA00023027"/>
    </source>
</evidence>
<evidence type="ECO:0000259" key="8">
    <source>
        <dbReference type="PROSITE" id="PS51352"/>
    </source>
</evidence>
<dbReference type="EMBL" id="QEFC01002148">
    <property type="protein sequence ID" value="KAE9454100.1"/>
    <property type="molecule type" value="Genomic_DNA"/>
</dbReference>
<dbReference type="EC" id="1.8.1.8" evidence="1"/>